<keyword evidence="5 12" id="KW-0378">Hydrolase</keyword>
<organism evidence="15 16">
    <name type="scientific">Candidatus Chisholmbacteria bacterium RIFCSPHIGHO2_01_FULL_48_12</name>
    <dbReference type="NCBI Taxonomy" id="1797589"/>
    <lineage>
        <taxon>Bacteria</taxon>
        <taxon>Candidatus Chisholmiibacteriota</taxon>
    </lineage>
</organism>
<keyword evidence="7" id="KW-0805">Transcription regulation</keyword>
<comment type="caution">
    <text evidence="15">The sequence shown here is derived from an EMBL/GenBank/DDBJ whole genome shotgun (WGS) entry which is preliminary data.</text>
</comment>
<dbReference type="GO" id="GO:0003677">
    <property type="term" value="F:DNA binding"/>
    <property type="evidence" value="ECO:0007669"/>
    <property type="project" value="UniProtKB-KW"/>
</dbReference>
<dbReference type="InterPro" id="IPR015927">
    <property type="entry name" value="Peptidase_S24_S26A/B/C"/>
</dbReference>
<evidence type="ECO:0000256" key="8">
    <source>
        <dbReference type="ARBA" id="ARBA00023125"/>
    </source>
</evidence>
<dbReference type="GO" id="GO:0006260">
    <property type="term" value="P:DNA replication"/>
    <property type="evidence" value="ECO:0007669"/>
    <property type="project" value="UniProtKB-KW"/>
</dbReference>
<accession>A0A1G1VJK2</accession>
<dbReference type="Gene3D" id="1.10.10.10">
    <property type="entry name" value="Winged helix-like DNA-binding domain superfamily/Winged helix DNA-binding domain"/>
    <property type="match status" value="1"/>
</dbReference>
<keyword evidence="6 12" id="KW-0068">Autocatalytic cleavage</keyword>
<dbReference type="InterPro" id="IPR036286">
    <property type="entry name" value="LexA/Signal_pep-like_sf"/>
</dbReference>
<name>A0A1G1VJK2_9BACT</name>
<dbReference type="PANTHER" id="PTHR33516">
    <property type="entry name" value="LEXA REPRESSOR"/>
    <property type="match status" value="1"/>
</dbReference>
<keyword evidence="8" id="KW-0238">DNA-binding</keyword>
<dbReference type="CDD" id="cd06529">
    <property type="entry name" value="S24_LexA-like"/>
    <property type="match status" value="1"/>
</dbReference>
<evidence type="ECO:0000256" key="1">
    <source>
        <dbReference type="ARBA" id="ARBA00007484"/>
    </source>
</evidence>
<dbReference type="AlphaFoldDB" id="A0A1G1VJK2"/>
<evidence type="ECO:0000256" key="11">
    <source>
        <dbReference type="ARBA" id="ARBA00023236"/>
    </source>
</evidence>
<evidence type="ECO:0000256" key="9">
    <source>
        <dbReference type="ARBA" id="ARBA00023163"/>
    </source>
</evidence>
<dbReference type="InterPro" id="IPR036390">
    <property type="entry name" value="WH_DNA-bd_sf"/>
</dbReference>
<dbReference type="PRINTS" id="PR00726">
    <property type="entry name" value="LEXASERPTASE"/>
</dbReference>
<evidence type="ECO:0000256" key="12">
    <source>
        <dbReference type="RuleBase" id="RU003991"/>
    </source>
</evidence>
<evidence type="ECO:0000313" key="15">
    <source>
        <dbReference type="EMBL" id="OGY15516.1"/>
    </source>
</evidence>
<keyword evidence="11" id="KW-0742">SOS response</keyword>
<dbReference type="InterPro" id="IPR036388">
    <property type="entry name" value="WH-like_DNA-bd_sf"/>
</dbReference>
<dbReference type="GO" id="GO:0009432">
    <property type="term" value="P:SOS response"/>
    <property type="evidence" value="ECO:0007669"/>
    <property type="project" value="UniProtKB-KW"/>
</dbReference>
<dbReference type="Proteomes" id="UP000177324">
    <property type="component" value="Unassembled WGS sequence"/>
</dbReference>
<dbReference type="Pfam" id="PF01726">
    <property type="entry name" value="LexA_DNA_bind"/>
    <property type="match status" value="1"/>
</dbReference>
<dbReference type="InterPro" id="IPR006199">
    <property type="entry name" value="LexA_DNA-bd_dom"/>
</dbReference>
<evidence type="ECO:0000259" key="13">
    <source>
        <dbReference type="Pfam" id="PF00717"/>
    </source>
</evidence>
<evidence type="ECO:0000256" key="10">
    <source>
        <dbReference type="ARBA" id="ARBA00023204"/>
    </source>
</evidence>
<feature type="domain" description="LexA repressor DNA-binding" evidence="14">
    <location>
        <begin position="5"/>
        <end position="66"/>
    </location>
</feature>
<proteinExistence type="inferred from homology"/>
<evidence type="ECO:0000256" key="4">
    <source>
        <dbReference type="ARBA" id="ARBA00022763"/>
    </source>
</evidence>
<dbReference type="GO" id="GO:0006508">
    <property type="term" value="P:proteolysis"/>
    <property type="evidence" value="ECO:0007669"/>
    <property type="project" value="InterPro"/>
</dbReference>
<evidence type="ECO:0000256" key="7">
    <source>
        <dbReference type="ARBA" id="ARBA00023015"/>
    </source>
</evidence>
<keyword evidence="2" id="KW-0678">Repressor</keyword>
<dbReference type="GO" id="GO:0004252">
    <property type="term" value="F:serine-type endopeptidase activity"/>
    <property type="evidence" value="ECO:0007669"/>
    <property type="project" value="InterPro"/>
</dbReference>
<dbReference type="NCBIfam" id="TIGR00498">
    <property type="entry name" value="lexA"/>
    <property type="match status" value="1"/>
</dbReference>
<dbReference type="Gene3D" id="2.10.109.10">
    <property type="entry name" value="Umud Fragment, subunit A"/>
    <property type="match status" value="1"/>
</dbReference>
<sequence>MPSVVTPKQKRLLEVIYDYIRSTGYPPTFEEMRRDLRVKSNQSVVDFLHKLEEKQIIKKDEAAARGLAILPLGYELLNRPPLVPFLGVTHAGAPIEAVAIEGEWQTLPGNAVAKLKDDVFLLKISGDSMINAGIDDGDVVLVKNQKEFSHQDIVLAQIGEESTVKRFMSEDKPPYLYLKPENPAYSIIYFTEEVILKGKIISILKQGQWKSVN</sequence>
<reference evidence="15 16" key="1">
    <citation type="journal article" date="2016" name="Nat. Commun.">
        <title>Thousands of microbial genomes shed light on interconnected biogeochemical processes in an aquifer system.</title>
        <authorList>
            <person name="Anantharaman K."/>
            <person name="Brown C.T."/>
            <person name="Hug L.A."/>
            <person name="Sharon I."/>
            <person name="Castelle C.J."/>
            <person name="Probst A.J."/>
            <person name="Thomas B.C."/>
            <person name="Singh A."/>
            <person name="Wilkins M.J."/>
            <person name="Karaoz U."/>
            <person name="Brodie E.L."/>
            <person name="Williams K.H."/>
            <person name="Hubbard S.S."/>
            <person name="Banfield J.F."/>
        </authorList>
    </citation>
    <scope>NUCLEOTIDE SEQUENCE [LARGE SCALE GENOMIC DNA]</scope>
</reference>
<dbReference type="GO" id="GO:0006281">
    <property type="term" value="P:DNA repair"/>
    <property type="evidence" value="ECO:0007669"/>
    <property type="project" value="UniProtKB-KW"/>
</dbReference>
<dbReference type="EMBL" id="MHCH01000065">
    <property type="protein sequence ID" value="OGY15516.1"/>
    <property type="molecule type" value="Genomic_DNA"/>
</dbReference>
<protein>
    <submittedName>
        <fullName evidence="15">Repressor LexA</fullName>
    </submittedName>
</protein>
<keyword evidence="4" id="KW-0227">DNA damage</keyword>
<dbReference type="InterPro" id="IPR006197">
    <property type="entry name" value="Peptidase_S24_LexA"/>
</dbReference>
<dbReference type="SUPFAM" id="SSF51306">
    <property type="entry name" value="LexA/Signal peptidase"/>
    <property type="match status" value="1"/>
</dbReference>
<evidence type="ECO:0000256" key="2">
    <source>
        <dbReference type="ARBA" id="ARBA00022491"/>
    </source>
</evidence>
<evidence type="ECO:0000259" key="14">
    <source>
        <dbReference type="Pfam" id="PF01726"/>
    </source>
</evidence>
<dbReference type="InterPro" id="IPR039418">
    <property type="entry name" value="LexA-like"/>
</dbReference>
<evidence type="ECO:0000256" key="6">
    <source>
        <dbReference type="ARBA" id="ARBA00022813"/>
    </source>
</evidence>
<dbReference type="GO" id="GO:0045892">
    <property type="term" value="P:negative regulation of DNA-templated transcription"/>
    <property type="evidence" value="ECO:0007669"/>
    <property type="project" value="InterPro"/>
</dbReference>
<dbReference type="STRING" id="1797589.A2784_02295"/>
<evidence type="ECO:0000313" key="16">
    <source>
        <dbReference type="Proteomes" id="UP000177324"/>
    </source>
</evidence>
<evidence type="ECO:0000256" key="5">
    <source>
        <dbReference type="ARBA" id="ARBA00022801"/>
    </source>
</evidence>
<keyword evidence="3" id="KW-0235">DNA replication</keyword>
<keyword evidence="9" id="KW-0804">Transcription</keyword>
<keyword evidence="10" id="KW-0234">DNA repair</keyword>
<dbReference type="SUPFAM" id="SSF46785">
    <property type="entry name" value="Winged helix' DNA-binding domain"/>
    <property type="match status" value="1"/>
</dbReference>
<feature type="domain" description="Peptidase S24/S26A/S26B/S26C" evidence="13">
    <location>
        <begin position="84"/>
        <end position="201"/>
    </location>
</feature>
<evidence type="ECO:0000256" key="3">
    <source>
        <dbReference type="ARBA" id="ARBA00022705"/>
    </source>
</evidence>
<dbReference type="InterPro" id="IPR006200">
    <property type="entry name" value="LexA"/>
</dbReference>
<comment type="similarity">
    <text evidence="1 12">Belongs to the peptidase S24 family.</text>
</comment>
<dbReference type="PANTHER" id="PTHR33516:SF2">
    <property type="entry name" value="LEXA REPRESSOR-RELATED"/>
    <property type="match status" value="1"/>
</dbReference>
<gene>
    <name evidence="15" type="ORF">A2784_02295</name>
</gene>
<dbReference type="Pfam" id="PF00717">
    <property type="entry name" value="Peptidase_S24"/>
    <property type="match status" value="1"/>
</dbReference>
<dbReference type="InterPro" id="IPR050077">
    <property type="entry name" value="LexA_repressor"/>
</dbReference>